<sequence>MAIPPPPGPQQPDGQNPPPQGQYPPPPGPYPPPGQPYPYQHPHPPQPWPQSYAPYGSLPPVNGFAIGALVLGVLCFVPLVGMILGTVALVQIRKKGERGKGMAVSGMVLSLAGTLLLVVSLATGGGRAFWEDFGEAVRESGSTFSVDKGECFDAPGGSLEGYAYDVDEVPCDGEHHAEVFAGFQLPDGKWPGEDEITEVADDRCYTLAGTYAMDYWAWPADVDVYYFLPTRDSWGLGDREITCMFGSVDGTSTLTGSLRTDETMLDADQLAYLEADALLYEALATAPEEEYVEDALEEHKAWASRLDKALGEQIAMLRGHAWPAAADGPVAGHVKALESAREEWAEAARVSDADAFYEHYGTGGFLLEGTPTVTARKALGLATTPPVYGEGAAGEYEEEDGGRDGLGTEV</sequence>
<dbReference type="Proteomes" id="UP000622166">
    <property type="component" value="Unassembled WGS sequence"/>
</dbReference>
<keyword evidence="6" id="KW-1185">Reference proteome</keyword>
<dbReference type="AlphaFoldDB" id="A0A918P899"/>
<feature type="region of interest" description="Disordered" evidence="1">
    <location>
        <begin position="387"/>
        <end position="410"/>
    </location>
</feature>
<dbReference type="EMBL" id="BMVW01000001">
    <property type="protein sequence ID" value="GGY90180.1"/>
    <property type="molecule type" value="Genomic_DNA"/>
</dbReference>
<name>A0A918P899_9ACTN</name>
<evidence type="ECO:0000256" key="1">
    <source>
        <dbReference type="SAM" id="MobiDB-lite"/>
    </source>
</evidence>
<dbReference type="Pfam" id="PF13828">
    <property type="entry name" value="DUF4190"/>
    <property type="match status" value="1"/>
</dbReference>
<dbReference type="InterPro" id="IPR025241">
    <property type="entry name" value="DUF4190"/>
</dbReference>
<evidence type="ECO:0000259" key="4">
    <source>
        <dbReference type="Pfam" id="PF13845"/>
    </source>
</evidence>
<keyword evidence="2" id="KW-0472">Membrane</keyword>
<feature type="transmembrane region" description="Helical" evidence="2">
    <location>
        <begin position="64"/>
        <end position="90"/>
    </location>
</feature>
<evidence type="ECO:0000259" key="3">
    <source>
        <dbReference type="Pfam" id="PF13828"/>
    </source>
</evidence>
<reference evidence="5" key="2">
    <citation type="submission" date="2020-09" db="EMBL/GenBank/DDBJ databases">
        <authorList>
            <person name="Sun Q."/>
            <person name="Ohkuma M."/>
        </authorList>
    </citation>
    <scope>NUCLEOTIDE SEQUENCE</scope>
    <source>
        <strain evidence="5">JCM 4815</strain>
    </source>
</reference>
<protein>
    <submittedName>
        <fullName evidence="5">Membrane protein</fullName>
    </submittedName>
</protein>
<evidence type="ECO:0000313" key="5">
    <source>
        <dbReference type="EMBL" id="GGY90180.1"/>
    </source>
</evidence>
<dbReference type="InterPro" id="IPR026004">
    <property type="entry name" value="Septum_form"/>
</dbReference>
<feature type="domain" description="Septum formation-related" evidence="4">
    <location>
        <begin position="137"/>
        <end position="243"/>
    </location>
</feature>
<keyword evidence="2" id="KW-0812">Transmembrane</keyword>
<reference evidence="5" key="1">
    <citation type="journal article" date="2014" name="Int. J. Syst. Evol. Microbiol.">
        <title>Complete genome sequence of Corynebacterium casei LMG S-19264T (=DSM 44701T), isolated from a smear-ripened cheese.</title>
        <authorList>
            <consortium name="US DOE Joint Genome Institute (JGI-PGF)"/>
            <person name="Walter F."/>
            <person name="Albersmeier A."/>
            <person name="Kalinowski J."/>
            <person name="Ruckert C."/>
        </authorList>
    </citation>
    <scope>NUCLEOTIDE SEQUENCE</scope>
    <source>
        <strain evidence="5">JCM 4815</strain>
    </source>
</reference>
<gene>
    <name evidence="5" type="ORF">GCM10010365_05720</name>
</gene>
<feature type="transmembrane region" description="Helical" evidence="2">
    <location>
        <begin position="102"/>
        <end position="122"/>
    </location>
</feature>
<evidence type="ECO:0000313" key="6">
    <source>
        <dbReference type="Proteomes" id="UP000622166"/>
    </source>
</evidence>
<feature type="compositionally biased region" description="Pro residues" evidence="1">
    <location>
        <begin position="1"/>
        <end position="48"/>
    </location>
</feature>
<organism evidence="5 6">
    <name type="scientific">Streptomyces poonensis</name>
    <dbReference type="NCBI Taxonomy" id="68255"/>
    <lineage>
        <taxon>Bacteria</taxon>
        <taxon>Bacillati</taxon>
        <taxon>Actinomycetota</taxon>
        <taxon>Actinomycetes</taxon>
        <taxon>Kitasatosporales</taxon>
        <taxon>Streptomycetaceae</taxon>
        <taxon>Streptomyces</taxon>
    </lineage>
</organism>
<keyword evidence="2" id="KW-1133">Transmembrane helix</keyword>
<feature type="domain" description="DUF4190" evidence="3">
    <location>
        <begin position="65"/>
        <end position="119"/>
    </location>
</feature>
<proteinExistence type="predicted"/>
<accession>A0A918P899</accession>
<evidence type="ECO:0000256" key="2">
    <source>
        <dbReference type="SAM" id="Phobius"/>
    </source>
</evidence>
<comment type="caution">
    <text evidence="5">The sequence shown here is derived from an EMBL/GenBank/DDBJ whole genome shotgun (WGS) entry which is preliminary data.</text>
</comment>
<feature type="region of interest" description="Disordered" evidence="1">
    <location>
        <begin position="1"/>
        <end position="50"/>
    </location>
</feature>
<dbReference type="Pfam" id="PF13845">
    <property type="entry name" value="Septum_form"/>
    <property type="match status" value="1"/>
</dbReference>
<dbReference type="RefSeq" id="WP_189854906.1">
    <property type="nucleotide sequence ID" value="NZ_BMVW01000001.1"/>
</dbReference>